<sequence length="276" mass="29930">MTRRLVLLAAFVCYTSAAALFQVPEAETLHKLAETPSKDVPSDAAALGYAVDFSVSASTTTLNCLKSGGYSVVFTRAYNPSGSGSFDRNSATTIKNANTVGLGVEAYITPQPKSKTKTGAQQFVEVYQGLTSSGIVIRSAWIQVTSPANWYTNSTNVNFLLSMINQARQYGVAVGIYTSYSDWYTITSNYQGLPSDILVWYYNVYASGVTGESAPTYTDFRPFGTWKVPTVKQFAQVESVCQTTLNRNVYTPGIPALAESEVQKNKAPVVGGFIRQ</sequence>
<keyword evidence="2 3" id="KW-0732">Signal</keyword>
<dbReference type="GO" id="GO:0016998">
    <property type="term" value="P:cell wall macromolecule catabolic process"/>
    <property type="evidence" value="ECO:0007669"/>
    <property type="project" value="InterPro"/>
</dbReference>
<proteinExistence type="inferred from homology"/>
<dbReference type="InterPro" id="IPR017853">
    <property type="entry name" value="GH"/>
</dbReference>
<comment type="caution">
    <text evidence="4">The sequence shown here is derived from an EMBL/GenBank/DDBJ whole genome shotgun (WGS) entry which is preliminary data.</text>
</comment>
<dbReference type="PANTHER" id="PTHR23208:SF36">
    <property type="entry name" value="LYSOZYME-RELATED"/>
    <property type="match status" value="1"/>
</dbReference>
<evidence type="ECO:0000313" key="4">
    <source>
        <dbReference type="EMBL" id="CAD6184918.1"/>
    </source>
</evidence>
<dbReference type="GO" id="GO:0007165">
    <property type="term" value="P:signal transduction"/>
    <property type="evidence" value="ECO:0007669"/>
    <property type="project" value="TreeGrafter"/>
</dbReference>
<gene>
    <name evidence="4" type="ORF">CAUJ_LOCUS837</name>
</gene>
<dbReference type="AlphaFoldDB" id="A0A8S1GQC6"/>
<dbReference type="PANTHER" id="PTHR23208">
    <property type="entry name" value="LYSOZYME PROTEIN"/>
    <property type="match status" value="1"/>
</dbReference>
<evidence type="ECO:0000256" key="3">
    <source>
        <dbReference type="SAM" id="SignalP"/>
    </source>
</evidence>
<evidence type="ECO:0000256" key="1">
    <source>
        <dbReference type="ARBA" id="ARBA00010646"/>
    </source>
</evidence>
<dbReference type="EMBL" id="CAJGYM010000001">
    <property type="protein sequence ID" value="CAD6184918.1"/>
    <property type="molecule type" value="Genomic_DNA"/>
</dbReference>
<dbReference type="InterPro" id="IPR002053">
    <property type="entry name" value="Glyco_hydro_25"/>
</dbReference>
<protein>
    <recommendedName>
        <fullName evidence="6">Lysozyme</fullName>
    </recommendedName>
</protein>
<comment type="similarity">
    <text evidence="1">Belongs to the glycosyl hydrolase 25 family.</text>
</comment>
<feature type="signal peptide" evidence="3">
    <location>
        <begin position="1"/>
        <end position="17"/>
    </location>
</feature>
<feature type="chain" id="PRO_5035848938" description="Lysozyme" evidence="3">
    <location>
        <begin position="18"/>
        <end position="276"/>
    </location>
</feature>
<accession>A0A8S1GQC6</accession>
<dbReference type="GO" id="GO:0045087">
    <property type="term" value="P:innate immune response"/>
    <property type="evidence" value="ECO:0007669"/>
    <property type="project" value="TreeGrafter"/>
</dbReference>
<dbReference type="InterPro" id="IPR051595">
    <property type="entry name" value="GH25_Enzymes"/>
</dbReference>
<dbReference type="Proteomes" id="UP000835052">
    <property type="component" value="Unassembled WGS sequence"/>
</dbReference>
<dbReference type="GO" id="GO:0003796">
    <property type="term" value="F:lysozyme activity"/>
    <property type="evidence" value="ECO:0007669"/>
    <property type="project" value="InterPro"/>
</dbReference>
<evidence type="ECO:0000313" key="5">
    <source>
        <dbReference type="Proteomes" id="UP000835052"/>
    </source>
</evidence>
<dbReference type="Gene3D" id="3.20.20.80">
    <property type="entry name" value="Glycosidases"/>
    <property type="match status" value="1"/>
</dbReference>
<organism evidence="4 5">
    <name type="scientific">Caenorhabditis auriculariae</name>
    <dbReference type="NCBI Taxonomy" id="2777116"/>
    <lineage>
        <taxon>Eukaryota</taxon>
        <taxon>Metazoa</taxon>
        <taxon>Ecdysozoa</taxon>
        <taxon>Nematoda</taxon>
        <taxon>Chromadorea</taxon>
        <taxon>Rhabditida</taxon>
        <taxon>Rhabditina</taxon>
        <taxon>Rhabditomorpha</taxon>
        <taxon>Rhabditoidea</taxon>
        <taxon>Rhabditidae</taxon>
        <taxon>Peloderinae</taxon>
        <taxon>Caenorhabditis</taxon>
    </lineage>
</organism>
<keyword evidence="5" id="KW-1185">Reference proteome</keyword>
<name>A0A8S1GQC6_9PELO</name>
<dbReference type="SUPFAM" id="SSF51445">
    <property type="entry name" value="(Trans)glycosidases"/>
    <property type="match status" value="1"/>
</dbReference>
<evidence type="ECO:0000256" key="2">
    <source>
        <dbReference type="ARBA" id="ARBA00022729"/>
    </source>
</evidence>
<dbReference type="OrthoDB" id="25039at2759"/>
<dbReference type="PROSITE" id="PS51904">
    <property type="entry name" value="GLYCOSYL_HYDROL_F25_2"/>
    <property type="match status" value="1"/>
</dbReference>
<reference evidence="4" key="1">
    <citation type="submission" date="2020-10" db="EMBL/GenBank/DDBJ databases">
        <authorList>
            <person name="Kikuchi T."/>
        </authorList>
    </citation>
    <scope>NUCLEOTIDE SEQUENCE</scope>
    <source>
        <strain evidence="4">NKZ352</strain>
    </source>
</reference>
<evidence type="ECO:0008006" key="6">
    <source>
        <dbReference type="Google" id="ProtNLM"/>
    </source>
</evidence>
<dbReference type="GO" id="GO:0009253">
    <property type="term" value="P:peptidoglycan catabolic process"/>
    <property type="evidence" value="ECO:0007669"/>
    <property type="project" value="InterPro"/>
</dbReference>